<proteinExistence type="predicted"/>
<dbReference type="AlphaFoldDB" id="A0A0F2MG84"/>
<reference evidence="2 3" key="1">
    <citation type="journal article" date="2014" name="BMC Genomics">
        <title>Comparative genomics of the major fungal agents of human and animal Sporotrichosis: Sporothrix schenckii and Sporothrix brasiliensis.</title>
        <authorList>
            <person name="Teixeira M.M."/>
            <person name="de Almeida L.G."/>
            <person name="Kubitschek-Barreira P."/>
            <person name="Alves F.L."/>
            <person name="Kioshima E.S."/>
            <person name="Abadio A.K."/>
            <person name="Fernandes L."/>
            <person name="Derengowski L.S."/>
            <person name="Ferreira K.S."/>
            <person name="Souza R.C."/>
            <person name="Ruiz J.C."/>
            <person name="de Andrade N.C."/>
            <person name="Paes H.C."/>
            <person name="Nicola A.M."/>
            <person name="Albuquerque P."/>
            <person name="Gerber A.L."/>
            <person name="Martins V.P."/>
            <person name="Peconick L.D."/>
            <person name="Neto A.V."/>
            <person name="Chaucanez C.B."/>
            <person name="Silva P.A."/>
            <person name="Cunha O.L."/>
            <person name="de Oliveira F.F."/>
            <person name="dos Santos T.C."/>
            <person name="Barros A.L."/>
            <person name="Soares M.A."/>
            <person name="de Oliveira L.M."/>
            <person name="Marini M.M."/>
            <person name="Villalobos-Duno H."/>
            <person name="Cunha M.M."/>
            <person name="de Hoog S."/>
            <person name="da Silveira J.F."/>
            <person name="Henrissat B."/>
            <person name="Nino-Vega G.A."/>
            <person name="Cisalpino P.S."/>
            <person name="Mora-Montes H.M."/>
            <person name="Almeida S.R."/>
            <person name="Stajich J.E."/>
            <person name="Lopes-Bezerra L.M."/>
            <person name="Vasconcelos A.T."/>
            <person name="Felipe M.S."/>
        </authorList>
    </citation>
    <scope>NUCLEOTIDE SEQUENCE [LARGE SCALE GENOMIC DNA]</scope>
    <source>
        <strain evidence="2 3">1099-18</strain>
    </source>
</reference>
<dbReference type="KEGG" id="ssck:SPSK_07525"/>
<dbReference type="Pfam" id="PF06722">
    <property type="entry name" value="EryCIII-like_C"/>
    <property type="match status" value="1"/>
</dbReference>
<dbReference type="PANTHER" id="PTHR48050">
    <property type="entry name" value="STEROL 3-BETA-GLUCOSYLTRANSFERASE"/>
    <property type="match status" value="1"/>
</dbReference>
<dbReference type="PANTHER" id="PTHR48050:SF13">
    <property type="entry name" value="STEROL 3-BETA-GLUCOSYLTRANSFERASE UGT80A2"/>
    <property type="match status" value="1"/>
</dbReference>
<evidence type="ECO:0000313" key="3">
    <source>
        <dbReference type="Proteomes" id="UP000033710"/>
    </source>
</evidence>
<dbReference type="EMBL" id="AXCR01000004">
    <property type="protein sequence ID" value="KJR88069.1"/>
    <property type="molecule type" value="Genomic_DNA"/>
</dbReference>
<gene>
    <name evidence="2" type="ORF">SPSK_07525</name>
</gene>
<dbReference type="GO" id="GO:0016757">
    <property type="term" value="F:glycosyltransferase activity"/>
    <property type="evidence" value="ECO:0007669"/>
    <property type="project" value="UniProtKB-ARBA"/>
</dbReference>
<comment type="caution">
    <text evidence="2">The sequence shown here is derived from an EMBL/GenBank/DDBJ whole genome shotgun (WGS) entry which is preliminary data.</text>
</comment>
<dbReference type="Gene3D" id="3.40.50.2000">
    <property type="entry name" value="Glycogen Phosphorylase B"/>
    <property type="match status" value="2"/>
</dbReference>
<dbReference type="Proteomes" id="UP000033710">
    <property type="component" value="Unassembled WGS sequence"/>
</dbReference>
<reference evidence="2 3" key="2">
    <citation type="journal article" date="2015" name="Eukaryot. Cell">
        <title>Asexual propagation of a virulent clone complex in a human and feline outbreak of sporotrichosis.</title>
        <authorList>
            <person name="Teixeira Mde M."/>
            <person name="Rodrigues A.M."/>
            <person name="Tsui C.K."/>
            <person name="de Almeida L.G."/>
            <person name="Van Diepeningen A.D."/>
            <person name="van den Ende B.G."/>
            <person name="Fernandes G.F."/>
            <person name="Kano R."/>
            <person name="Hamelin R.C."/>
            <person name="Lopes-Bezerra L.M."/>
            <person name="Vasconcelos A.T."/>
            <person name="de Hoog S."/>
            <person name="de Camargo Z.P."/>
            <person name="Felipe M.S."/>
        </authorList>
    </citation>
    <scope>NUCLEOTIDE SEQUENCE [LARGE SCALE GENOMIC DNA]</scope>
    <source>
        <strain evidence="2 3">1099-18</strain>
    </source>
</reference>
<accession>A0A0F2MG84</accession>
<dbReference type="InterPro" id="IPR010610">
    <property type="entry name" value="EryCIII-like_C"/>
</dbReference>
<dbReference type="GeneID" id="27669463"/>
<sequence length="465" mass="49580">MARPILLFCCHPLTGHITPVLRIAAGLHRQLGWRVSFLSAAFFRARIEAAGLQFLPLVGDVADLDDDSLFDRKKGGVDGLSPEQAAALPQSVTDNRHQALCALPGEWASLQAAVETLIHENPGSRILVVTEAFFYGAMPFKLGLSLPPAVLRRSVCLSITAPAIRSVDHPPYGYPDSLEKTPDRPARLAALWNEWITARAAPLSALWQEKLKEAGLSVDERVKTIVFMAGANYVCHDAIAQVGVPSFELPRSDMPAGFRIVGVVPPVVLAAPPPFPWWGELVSNQALPLNDRKKVVVVAQGTVETEPTELILPTIRLLAGRADVLTIAILGVRGASLSESSGPLPVNCRVADYLSYDAVLPYAALWVHNGGYGATMHGIIHGVPQVLAGDTQDKPESGKRVQYSGLGIDLATAHPTPEALGAALDAVLSEPKFAATAQAVQAEAAAMDCVGNVEKVILEEIQACT</sequence>
<dbReference type="RefSeq" id="XP_016590745.1">
    <property type="nucleotide sequence ID" value="XM_016734186.1"/>
</dbReference>
<evidence type="ECO:0000313" key="2">
    <source>
        <dbReference type="EMBL" id="KJR88069.1"/>
    </source>
</evidence>
<dbReference type="SUPFAM" id="SSF53756">
    <property type="entry name" value="UDP-Glycosyltransferase/glycogen phosphorylase"/>
    <property type="match status" value="1"/>
</dbReference>
<organism evidence="2 3">
    <name type="scientific">Sporothrix schenckii 1099-18</name>
    <dbReference type="NCBI Taxonomy" id="1397361"/>
    <lineage>
        <taxon>Eukaryota</taxon>
        <taxon>Fungi</taxon>
        <taxon>Dikarya</taxon>
        <taxon>Ascomycota</taxon>
        <taxon>Pezizomycotina</taxon>
        <taxon>Sordariomycetes</taxon>
        <taxon>Sordariomycetidae</taxon>
        <taxon>Ophiostomatales</taxon>
        <taxon>Ophiostomataceae</taxon>
        <taxon>Sporothrix</taxon>
    </lineage>
</organism>
<dbReference type="InterPro" id="IPR050426">
    <property type="entry name" value="Glycosyltransferase_28"/>
</dbReference>
<dbReference type="VEuPathDB" id="FungiDB:SPSK_07525"/>
<protein>
    <recommendedName>
        <fullName evidence="1">Erythromycin biosynthesis protein CIII-like C-terminal domain-containing protein</fullName>
    </recommendedName>
</protein>
<feature type="domain" description="Erythromycin biosynthesis protein CIII-like C-terminal" evidence="1">
    <location>
        <begin position="339"/>
        <end position="454"/>
    </location>
</feature>
<evidence type="ECO:0000259" key="1">
    <source>
        <dbReference type="Pfam" id="PF06722"/>
    </source>
</evidence>
<name>A0A0F2MG84_SPOSC</name>
<dbReference type="OrthoDB" id="5835829at2759"/>